<evidence type="ECO:0000313" key="4">
    <source>
        <dbReference type="EMBL" id="OVA00178.1"/>
    </source>
</evidence>
<reference evidence="4 5" key="1">
    <citation type="journal article" date="2017" name="Mol. Plant">
        <title>The Genome of Medicinal Plant Macleaya cordata Provides New Insights into Benzylisoquinoline Alkaloids Metabolism.</title>
        <authorList>
            <person name="Liu X."/>
            <person name="Liu Y."/>
            <person name="Huang P."/>
            <person name="Ma Y."/>
            <person name="Qing Z."/>
            <person name="Tang Q."/>
            <person name="Cao H."/>
            <person name="Cheng P."/>
            <person name="Zheng Y."/>
            <person name="Yuan Z."/>
            <person name="Zhou Y."/>
            <person name="Liu J."/>
            <person name="Tang Z."/>
            <person name="Zhuo Y."/>
            <person name="Zhang Y."/>
            <person name="Yu L."/>
            <person name="Huang J."/>
            <person name="Yang P."/>
            <person name="Peng Q."/>
            <person name="Zhang J."/>
            <person name="Jiang W."/>
            <person name="Zhang Z."/>
            <person name="Lin K."/>
            <person name="Ro D.K."/>
            <person name="Chen X."/>
            <person name="Xiong X."/>
            <person name="Shang Y."/>
            <person name="Huang S."/>
            <person name="Zeng J."/>
        </authorList>
    </citation>
    <scope>NUCLEOTIDE SEQUENCE [LARGE SCALE GENOMIC DNA]</scope>
    <source>
        <strain evidence="5">cv. BLH2017</strain>
        <tissue evidence="4">Root</tissue>
    </source>
</reference>
<dbReference type="PROSITE" id="PS01173">
    <property type="entry name" value="LIPASE_GDXG_HIS"/>
    <property type="match status" value="1"/>
</dbReference>
<keyword evidence="2 4" id="KW-0378">Hydrolase</keyword>
<dbReference type="OrthoDB" id="408631at2759"/>
<dbReference type="AlphaFoldDB" id="A0A200PPT1"/>
<dbReference type="Proteomes" id="UP000195402">
    <property type="component" value="Unassembled WGS sequence"/>
</dbReference>
<dbReference type="PANTHER" id="PTHR23024">
    <property type="entry name" value="ARYLACETAMIDE DEACETYLASE"/>
    <property type="match status" value="1"/>
</dbReference>
<dbReference type="EMBL" id="MVGT01004352">
    <property type="protein sequence ID" value="OVA00178.1"/>
    <property type="molecule type" value="Genomic_DNA"/>
</dbReference>
<dbReference type="FunCoup" id="A0A200PPT1">
    <property type="interactions" value="282"/>
</dbReference>
<proteinExistence type="inferred from homology"/>
<dbReference type="SUPFAM" id="SSF53474">
    <property type="entry name" value="alpha/beta-Hydrolases"/>
    <property type="match status" value="1"/>
</dbReference>
<dbReference type="GO" id="GO:0016787">
    <property type="term" value="F:hydrolase activity"/>
    <property type="evidence" value="ECO:0007669"/>
    <property type="project" value="UniProtKB-KW"/>
</dbReference>
<dbReference type="PANTHER" id="PTHR23024:SF546">
    <property type="entry name" value="CARBOXYLESTERASE 120-RELATED"/>
    <property type="match status" value="1"/>
</dbReference>
<dbReference type="InterPro" id="IPR013094">
    <property type="entry name" value="AB_hydrolase_3"/>
</dbReference>
<dbReference type="STRING" id="56857.A0A200PPT1"/>
<gene>
    <name evidence="4" type="ORF">BVC80_1671g48</name>
</gene>
<evidence type="ECO:0000256" key="1">
    <source>
        <dbReference type="ARBA" id="ARBA00010515"/>
    </source>
</evidence>
<dbReference type="Gene3D" id="3.40.50.1820">
    <property type="entry name" value="alpha/beta hydrolase"/>
    <property type="match status" value="1"/>
</dbReference>
<evidence type="ECO:0000313" key="5">
    <source>
        <dbReference type="Proteomes" id="UP000195402"/>
    </source>
</evidence>
<dbReference type="InterPro" id="IPR002168">
    <property type="entry name" value="Lipase_GDXG_HIS_AS"/>
</dbReference>
<organism evidence="4 5">
    <name type="scientific">Macleaya cordata</name>
    <name type="common">Five-seeded plume-poppy</name>
    <name type="synonym">Bocconia cordata</name>
    <dbReference type="NCBI Taxonomy" id="56857"/>
    <lineage>
        <taxon>Eukaryota</taxon>
        <taxon>Viridiplantae</taxon>
        <taxon>Streptophyta</taxon>
        <taxon>Embryophyta</taxon>
        <taxon>Tracheophyta</taxon>
        <taxon>Spermatophyta</taxon>
        <taxon>Magnoliopsida</taxon>
        <taxon>Ranunculales</taxon>
        <taxon>Papaveraceae</taxon>
        <taxon>Papaveroideae</taxon>
        <taxon>Macleaya</taxon>
    </lineage>
</organism>
<dbReference type="InParanoid" id="A0A200PPT1"/>
<protein>
    <submittedName>
        <fullName evidence="4">Alpha/beta hydrolase fold-3</fullName>
    </submittedName>
</protein>
<keyword evidence="5" id="KW-1185">Reference proteome</keyword>
<feature type="domain" description="Alpha/beta hydrolase fold-3" evidence="3">
    <location>
        <begin position="80"/>
        <end position="309"/>
    </location>
</feature>
<evidence type="ECO:0000256" key="2">
    <source>
        <dbReference type="ARBA" id="ARBA00022801"/>
    </source>
</evidence>
<comment type="caution">
    <text evidence="4">The sequence shown here is derived from an EMBL/GenBank/DDBJ whole genome shotgun (WGS) entry which is preliminary data.</text>
</comment>
<dbReference type="Pfam" id="PF07859">
    <property type="entry name" value="Abhydrolase_3"/>
    <property type="match status" value="1"/>
</dbReference>
<evidence type="ECO:0000259" key="3">
    <source>
        <dbReference type="Pfam" id="PF07859"/>
    </source>
</evidence>
<dbReference type="OMA" id="CCRCVNY"/>
<name>A0A200PPT1_MACCD</name>
<accession>A0A200PPT1</accession>
<comment type="similarity">
    <text evidence="1">Belongs to the 'GDXG' lipolytic enzyme family.</text>
</comment>
<dbReference type="InterPro" id="IPR029058">
    <property type="entry name" value="AB_hydrolase_fold"/>
</dbReference>
<sequence length="334" mass="37563">MADNSSTTTINPYEVLKIIHNPDDTLTRNYPIPDTLSSDDPNSNDILLNPQNKTWIRIFRPTTTKLQDDDFTVTKKFPLIIYFHGGGFILCSAFSTVFHDFCKSMATHLSALVLSVEYRLAPENRLPAAYNDATDALNWVRDQALDAINGEKWLRDYADFSKCFIMGCSAGGNIAYHAGLRALEFELEPVLKISGLILNQPFFGGVERTGSELRLVNDKVLPIVMSDMMWGLALPIGADRDHFYCNPIVEIDGGTINGEKLGLMIRRCLLIGSNEDPLIDRQIEFGKMLEGKGVKVVSWIDEECYHGIVHFDQKKAEELFVVVKDFIFSTEDEP</sequence>
<dbReference type="InterPro" id="IPR050466">
    <property type="entry name" value="Carboxylest/Gibb_receptor"/>
</dbReference>